<keyword evidence="4 8" id="KW-0378">Hydrolase</keyword>
<protein>
    <recommendedName>
        <fullName evidence="1">bis(5'-nucleosyl)-tetraphosphatase (symmetrical)</fullName>
        <ecNumber evidence="1">3.6.1.41</ecNumber>
    </recommendedName>
</protein>
<evidence type="ECO:0000259" key="7">
    <source>
        <dbReference type="Pfam" id="PF01966"/>
    </source>
</evidence>
<dbReference type="PATRIC" id="fig|332950.4.peg.2405"/>
<keyword evidence="3" id="KW-0547">Nucleotide-binding</keyword>
<dbReference type="NCBIfam" id="TIGR00488">
    <property type="entry name" value="bis(5'-nucleosyl)-tetraphosphatase (symmetrical) YqeK"/>
    <property type="match status" value="1"/>
</dbReference>
<organism evidence="8 9">
    <name type="scientific">Enterococcus termitis</name>
    <dbReference type="NCBI Taxonomy" id="332950"/>
    <lineage>
        <taxon>Bacteria</taxon>
        <taxon>Bacillati</taxon>
        <taxon>Bacillota</taxon>
        <taxon>Bacilli</taxon>
        <taxon>Lactobacillales</taxon>
        <taxon>Enterococcaceae</taxon>
        <taxon>Enterococcus</taxon>
    </lineage>
</organism>
<proteinExistence type="predicted"/>
<gene>
    <name evidence="8" type="ORF">BCR25_05680</name>
</gene>
<comment type="caution">
    <text evidence="8">The sequence shown here is derived from an EMBL/GenBank/DDBJ whole genome shotgun (WGS) entry which is preliminary data.</text>
</comment>
<dbReference type="Proteomes" id="UP000095094">
    <property type="component" value="Unassembled WGS sequence"/>
</dbReference>
<keyword evidence="5" id="KW-0408">Iron</keyword>
<dbReference type="AlphaFoldDB" id="A0A1E5GJU8"/>
<name>A0A1E5GJU8_9ENTE</name>
<dbReference type="EC" id="3.6.1.41" evidence="1"/>
<feature type="domain" description="HD" evidence="7">
    <location>
        <begin position="26"/>
        <end position="138"/>
    </location>
</feature>
<evidence type="ECO:0000256" key="4">
    <source>
        <dbReference type="ARBA" id="ARBA00022801"/>
    </source>
</evidence>
<evidence type="ECO:0000256" key="6">
    <source>
        <dbReference type="ARBA" id="ARBA00049417"/>
    </source>
</evidence>
<dbReference type="InterPro" id="IPR005249">
    <property type="entry name" value="YqeK"/>
</dbReference>
<dbReference type="GO" id="GO:0000166">
    <property type="term" value="F:nucleotide binding"/>
    <property type="evidence" value="ECO:0007669"/>
    <property type="project" value="UniProtKB-KW"/>
</dbReference>
<keyword evidence="2" id="KW-0479">Metal-binding</keyword>
<dbReference type="InterPro" id="IPR003607">
    <property type="entry name" value="HD/PDEase_dom"/>
</dbReference>
<evidence type="ECO:0000313" key="8">
    <source>
        <dbReference type="EMBL" id="OEG12978.1"/>
    </source>
</evidence>
<dbReference type="SUPFAM" id="SSF109604">
    <property type="entry name" value="HD-domain/PDEase-like"/>
    <property type="match status" value="1"/>
</dbReference>
<accession>A0A1E5GJU8</accession>
<dbReference type="PANTHER" id="PTHR35795:SF1">
    <property type="entry name" value="BIS(5'-NUCLEOSYL)-TETRAPHOSPHATASE, SYMMETRICAL"/>
    <property type="match status" value="1"/>
</dbReference>
<dbReference type="Pfam" id="PF01966">
    <property type="entry name" value="HD"/>
    <property type="match status" value="1"/>
</dbReference>
<dbReference type="GO" id="GO:0046872">
    <property type="term" value="F:metal ion binding"/>
    <property type="evidence" value="ECO:0007669"/>
    <property type="project" value="UniProtKB-KW"/>
</dbReference>
<dbReference type="Gene3D" id="1.10.3210.10">
    <property type="entry name" value="Hypothetical protein af1432"/>
    <property type="match status" value="1"/>
</dbReference>
<reference evidence="9" key="1">
    <citation type="submission" date="2016-09" db="EMBL/GenBank/DDBJ databases">
        <authorList>
            <person name="Gulvik C.A."/>
        </authorList>
    </citation>
    <scope>NUCLEOTIDE SEQUENCE [LARGE SCALE GENOMIC DNA]</scope>
    <source>
        <strain evidence="9">LMG 8895</strain>
    </source>
</reference>
<dbReference type="InterPro" id="IPR051094">
    <property type="entry name" value="Diverse_Catalytic_Enzymes"/>
</dbReference>
<dbReference type="InterPro" id="IPR006674">
    <property type="entry name" value="HD_domain"/>
</dbReference>
<dbReference type="GO" id="GO:0008803">
    <property type="term" value="F:bis(5'-nucleosyl)-tetraphosphatase (symmetrical) activity"/>
    <property type="evidence" value="ECO:0007669"/>
    <property type="project" value="UniProtKB-EC"/>
</dbReference>
<keyword evidence="9" id="KW-1185">Reference proteome</keyword>
<dbReference type="CDD" id="cd00077">
    <property type="entry name" value="HDc"/>
    <property type="match status" value="1"/>
</dbReference>
<dbReference type="PANTHER" id="PTHR35795">
    <property type="entry name" value="SLR1885 PROTEIN"/>
    <property type="match status" value="1"/>
</dbReference>
<dbReference type="EMBL" id="MIJY01000023">
    <property type="protein sequence ID" value="OEG12978.1"/>
    <property type="molecule type" value="Genomic_DNA"/>
</dbReference>
<evidence type="ECO:0000256" key="1">
    <source>
        <dbReference type="ARBA" id="ARBA00012506"/>
    </source>
</evidence>
<comment type="catalytic activity">
    <reaction evidence="6">
        <text>P(1),P(4)-bis(5'-adenosyl) tetraphosphate + H2O = 2 ADP + 2 H(+)</text>
        <dbReference type="Rhea" id="RHEA:24252"/>
        <dbReference type="ChEBI" id="CHEBI:15377"/>
        <dbReference type="ChEBI" id="CHEBI:15378"/>
        <dbReference type="ChEBI" id="CHEBI:58141"/>
        <dbReference type="ChEBI" id="CHEBI:456216"/>
        <dbReference type="EC" id="3.6.1.41"/>
    </reaction>
</comment>
<evidence type="ECO:0000256" key="5">
    <source>
        <dbReference type="ARBA" id="ARBA00023004"/>
    </source>
</evidence>
<sequence length="195" mass="22236">MMENAKSGSLQKAVNHFLEQHQCIETYNHCVSVGDYAYQLGEHILNDPSKARIAGLLHDVSAIYPDNQRINVANKLGIQLYKEELEFPMIIHQKLSKQIAISEFNISDSEILSAIECHTTLRAGYSDLDLVVFVADKIKWDQVGEPPYLEGLLKALDQSLEHAAYYYIDFILNNGIKVIHPWLWDAYLEIGDKIF</sequence>
<evidence type="ECO:0000256" key="3">
    <source>
        <dbReference type="ARBA" id="ARBA00022741"/>
    </source>
</evidence>
<evidence type="ECO:0000313" key="9">
    <source>
        <dbReference type="Proteomes" id="UP000095094"/>
    </source>
</evidence>
<evidence type="ECO:0000256" key="2">
    <source>
        <dbReference type="ARBA" id="ARBA00022723"/>
    </source>
</evidence>